<organism evidence="4 5">
    <name type="scientific">Alicyclobacillus fastidiosus</name>
    <dbReference type="NCBI Taxonomy" id="392011"/>
    <lineage>
        <taxon>Bacteria</taxon>
        <taxon>Bacillati</taxon>
        <taxon>Bacillota</taxon>
        <taxon>Bacilli</taxon>
        <taxon>Bacillales</taxon>
        <taxon>Alicyclobacillaceae</taxon>
        <taxon>Alicyclobacillus</taxon>
    </lineage>
</organism>
<dbReference type="Pfam" id="PF02082">
    <property type="entry name" value="Rrf2"/>
    <property type="match status" value="1"/>
</dbReference>
<dbReference type="PANTHER" id="PTHR33221">
    <property type="entry name" value="WINGED HELIX-TURN-HELIX TRANSCRIPTIONAL REGULATOR, RRF2 FAMILY"/>
    <property type="match status" value="1"/>
</dbReference>
<dbReference type="InterPro" id="IPR000944">
    <property type="entry name" value="Tscrpt_reg_Rrf2"/>
</dbReference>
<dbReference type="SUPFAM" id="SSF46785">
    <property type="entry name" value="Winged helix' DNA-binding domain"/>
    <property type="match status" value="1"/>
</dbReference>
<evidence type="ECO:0000256" key="2">
    <source>
        <dbReference type="ARBA" id="ARBA00034078"/>
    </source>
</evidence>
<keyword evidence="1" id="KW-0238">DNA-binding</keyword>
<proteinExistence type="predicted"/>
<dbReference type="InterPro" id="IPR036388">
    <property type="entry name" value="WH-like_DNA-bd_sf"/>
</dbReference>
<accession>A0ABV5A9C0</accession>
<dbReference type="RefSeq" id="WP_275475719.1">
    <property type="nucleotide sequence ID" value="NZ_CP162940.1"/>
</dbReference>
<evidence type="ECO:0000313" key="4">
    <source>
        <dbReference type="EMBL" id="MFB5188891.1"/>
    </source>
</evidence>
<dbReference type="PROSITE" id="PS51197">
    <property type="entry name" value="HTH_RRF2_2"/>
    <property type="match status" value="1"/>
</dbReference>
<protein>
    <recommendedName>
        <fullName evidence="3">HTH-type transcriptional regulator NsrR</fullName>
    </recommendedName>
</protein>
<dbReference type="PANTHER" id="PTHR33221:SF4">
    <property type="entry name" value="HTH-TYPE TRANSCRIPTIONAL REPRESSOR NSRR"/>
    <property type="match status" value="1"/>
</dbReference>
<name>A0ABV5A9C0_9BACL</name>
<evidence type="ECO:0000313" key="5">
    <source>
        <dbReference type="Proteomes" id="UP001579974"/>
    </source>
</evidence>
<comment type="caution">
    <text evidence="4">The sequence shown here is derived from an EMBL/GenBank/DDBJ whole genome shotgun (WGS) entry which is preliminary data.</text>
</comment>
<sequence>MNLTMFTDYSLRTLIYVAMKPEERLSNIQEIADVYGISANHLMKSVHKLGKLGLIQTIRGRNGGFRLAKPPEEINIGWVVREMEENWNLVECFDEQNGLCVLSPSCRLKNVLAEALKAYLAVLDKYTLADLVVNRKALGALLGMREAAKQSTSSDN</sequence>
<reference evidence="4 5" key="1">
    <citation type="journal article" date="2024" name="Int. J. Mol. Sci.">
        <title>Exploration of Alicyclobacillus spp. Genome in Search of Antibiotic Resistance.</title>
        <authorList>
            <person name="Bucka-Kolendo J."/>
            <person name="Kiousi D.E."/>
            <person name="Dekowska A."/>
            <person name="Mikolajczuk-Szczyrba A."/>
            <person name="Karadedos D.M."/>
            <person name="Michael P."/>
            <person name="Galanis A."/>
            <person name="Sokolowska B."/>
        </authorList>
    </citation>
    <scope>NUCLEOTIDE SEQUENCE [LARGE SCALE GENOMIC DNA]</scope>
    <source>
        <strain evidence="4 5">KKP 3000</strain>
    </source>
</reference>
<dbReference type="Proteomes" id="UP001579974">
    <property type="component" value="Unassembled WGS sequence"/>
</dbReference>
<keyword evidence="5" id="KW-1185">Reference proteome</keyword>
<evidence type="ECO:0000256" key="1">
    <source>
        <dbReference type="ARBA" id="ARBA00023125"/>
    </source>
</evidence>
<evidence type="ECO:0000256" key="3">
    <source>
        <dbReference type="ARBA" id="ARBA00040173"/>
    </source>
</evidence>
<dbReference type="EMBL" id="JBDXSU010000001">
    <property type="protein sequence ID" value="MFB5188891.1"/>
    <property type="molecule type" value="Genomic_DNA"/>
</dbReference>
<dbReference type="PROSITE" id="PS01332">
    <property type="entry name" value="HTH_RRF2_1"/>
    <property type="match status" value="1"/>
</dbReference>
<dbReference type="InterPro" id="IPR036390">
    <property type="entry name" value="WH_DNA-bd_sf"/>
</dbReference>
<comment type="cofactor">
    <cofactor evidence="2">
        <name>[2Fe-2S] cluster</name>
        <dbReference type="ChEBI" id="CHEBI:190135"/>
    </cofactor>
</comment>
<dbReference type="Gene3D" id="1.10.10.10">
    <property type="entry name" value="Winged helix-like DNA-binding domain superfamily/Winged helix DNA-binding domain"/>
    <property type="match status" value="1"/>
</dbReference>
<gene>
    <name evidence="4" type="ORF">KKP3000_001326</name>
</gene>
<dbReference type="InterPro" id="IPR030489">
    <property type="entry name" value="TR_Rrf2-type_CS"/>
</dbReference>
<dbReference type="NCBIfam" id="TIGR00738">
    <property type="entry name" value="rrf2_super"/>
    <property type="match status" value="1"/>
</dbReference>